<gene>
    <name evidence="2" type="ORF">IC235_20200</name>
</gene>
<dbReference type="AlphaFoldDB" id="A0A927GLI2"/>
<dbReference type="PANTHER" id="PTHR34003:SF2">
    <property type="entry name" value="SNOAL-LIKE DOMAIN-CONTAINING PROTEIN"/>
    <property type="match status" value="1"/>
</dbReference>
<name>A0A927GLI2_9BACT</name>
<keyword evidence="3" id="KW-1185">Reference proteome</keyword>
<dbReference type="Gene3D" id="3.10.450.50">
    <property type="match status" value="1"/>
</dbReference>
<organism evidence="2 3">
    <name type="scientific">Hymenobacter montanus</name>
    <dbReference type="NCBI Taxonomy" id="2771359"/>
    <lineage>
        <taxon>Bacteria</taxon>
        <taxon>Pseudomonadati</taxon>
        <taxon>Bacteroidota</taxon>
        <taxon>Cytophagia</taxon>
        <taxon>Cytophagales</taxon>
        <taxon>Hymenobacteraceae</taxon>
        <taxon>Hymenobacter</taxon>
    </lineage>
</organism>
<evidence type="ECO:0000313" key="2">
    <source>
        <dbReference type="EMBL" id="MBD2770214.1"/>
    </source>
</evidence>
<dbReference type="InterPro" id="IPR037401">
    <property type="entry name" value="SnoaL-like"/>
</dbReference>
<comment type="caution">
    <text evidence="2">The sequence shown here is derived from an EMBL/GenBank/DDBJ whole genome shotgun (WGS) entry which is preliminary data.</text>
</comment>
<feature type="domain" description="SnoaL-like" evidence="1">
    <location>
        <begin position="15"/>
        <end position="110"/>
    </location>
</feature>
<proteinExistence type="predicted"/>
<dbReference type="RefSeq" id="WP_191007025.1">
    <property type="nucleotide sequence ID" value="NZ_JACXAD010000031.1"/>
</dbReference>
<dbReference type="EMBL" id="JACXAD010000031">
    <property type="protein sequence ID" value="MBD2770214.1"/>
    <property type="molecule type" value="Genomic_DNA"/>
</dbReference>
<accession>A0A927GLI2</accession>
<protein>
    <submittedName>
        <fullName evidence="2">Nuclear transport factor 2 family protein</fullName>
    </submittedName>
</protein>
<dbReference type="Proteomes" id="UP000612233">
    <property type="component" value="Unassembled WGS sequence"/>
</dbReference>
<sequence length="117" mass="13624">MQTLQQKIEDLNALVLDGRALEAFELYYHPDVVMQENELAPTVGKDANRQREQDFFGRITDFRGAEVRGVAVGEDLTAVVWHYDYTHQDWGVRNYTQASVQHWQDGLIIREQFFYGS</sequence>
<evidence type="ECO:0000313" key="3">
    <source>
        <dbReference type="Proteomes" id="UP000612233"/>
    </source>
</evidence>
<evidence type="ECO:0000259" key="1">
    <source>
        <dbReference type="Pfam" id="PF12680"/>
    </source>
</evidence>
<reference evidence="2" key="1">
    <citation type="submission" date="2020-09" db="EMBL/GenBank/DDBJ databases">
        <authorList>
            <person name="Kim M.K."/>
        </authorList>
    </citation>
    <scope>NUCLEOTIDE SEQUENCE</scope>
    <source>
        <strain evidence="2">BT664</strain>
    </source>
</reference>
<dbReference type="PANTHER" id="PTHR34003">
    <property type="entry name" value="BLL2395 PROTEIN"/>
    <property type="match status" value="1"/>
</dbReference>
<dbReference type="SUPFAM" id="SSF54427">
    <property type="entry name" value="NTF2-like"/>
    <property type="match status" value="1"/>
</dbReference>
<dbReference type="InterPro" id="IPR032710">
    <property type="entry name" value="NTF2-like_dom_sf"/>
</dbReference>
<dbReference type="Pfam" id="PF12680">
    <property type="entry name" value="SnoaL_2"/>
    <property type="match status" value="1"/>
</dbReference>